<reference evidence="3 4" key="1">
    <citation type="submission" date="2012-05" db="EMBL/GenBank/DDBJ databases">
        <title>Finished chromosome of genome of Chamaesiphon sp. PCC 6605.</title>
        <authorList>
            <consortium name="US DOE Joint Genome Institute"/>
            <person name="Gugger M."/>
            <person name="Coursin T."/>
            <person name="Rippka R."/>
            <person name="Tandeau De Marsac N."/>
            <person name="Huntemann M."/>
            <person name="Wei C.-L."/>
            <person name="Han J."/>
            <person name="Detter J.C."/>
            <person name="Han C."/>
            <person name="Tapia R."/>
            <person name="Chen A."/>
            <person name="Kyrpides N."/>
            <person name="Mavromatis K."/>
            <person name="Markowitz V."/>
            <person name="Szeto E."/>
            <person name="Ivanova N."/>
            <person name="Pagani I."/>
            <person name="Pati A."/>
            <person name="Goodwin L."/>
            <person name="Nordberg H.P."/>
            <person name="Cantor M.N."/>
            <person name="Hua S.X."/>
            <person name="Woyke T."/>
            <person name="Kerfeld C.A."/>
        </authorList>
    </citation>
    <scope>NUCLEOTIDE SEQUENCE [LARGE SCALE GENOMIC DNA]</scope>
    <source>
        <strain evidence="4">ATCC 27169 / PCC 6605</strain>
    </source>
</reference>
<feature type="region of interest" description="Disordered" evidence="2">
    <location>
        <begin position="476"/>
        <end position="502"/>
    </location>
</feature>
<evidence type="ECO:0000313" key="4">
    <source>
        <dbReference type="Proteomes" id="UP000010366"/>
    </source>
</evidence>
<feature type="region of interest" description="Disordered" evidence="2">
    <location>
        <begin position="401"/>
        <end position="424"/>
    </location>
</feature>
<dbReference type="KEGG" id="cmp:Cha6605_4190"/>
<dbReference type="InterPro" id="IPR049868">
    <property type="entry name" value="V_Cas12k"/>
</dbReference>
<gene>
    <name evidence="3" type="ORF">Cha6605_4190</name>
</gene>
<sequence>MSLITFPFRLDALGKTPKDREQVRRYFWELMTQQHTPLINRLNLLVAEHPKFANWQIKNTVDADDLLCLWRSLKKQPQFQGIPDRACVSARLVTHNTYESWLALQADRQEKLTKLLNSVEILKPDVELIAIGSCNLDVIRNRAKEVLSEVNTQISNDSEKKKSQKAIEGGIYKILYDKHRKTDDLVEKCAIAYLIKNRFKINSDETEEDVKKLNARRHTKQKEIEIIQKQLHSRLPKGRPWAGRDIFGEIASIDVRETEWNSIESALLKQQTFMPHPILFESSDDLIWAEPEKFQLKDLQVEAGKSGSTELDEFQNENFQGEQANSVESRKRVCVGFKSFEEKYAFEVAGDYRHIHAVWQALKERKIYDKNIDENTSALFLVRSATLIWRDYKKNENRIVRRRKANNKRSKREGGTAGTKPDSLRAPAFYDPEFPWNRYQLFLHCTIETLYVSKEGTELKLEMQKKPITKALQTLEKNITESEEKGESTKNRKDRHSRQSGTLRRMECYDDNYERPSKSLYTGQPHIVTGIALGASGLVTATIVDTSSGKILECRGRKALLGKQDRLVNRRQFQRQLNMRRRTQNQRRGANNQFGEANLGDTIDRHIANAVVDFAKTYQSGCIVLPDMEDYRRRKQSEMAALAERECSGWKGVEKKFAKAQNVKIHSWSYGRSIEYITNQAEKEGMLVKIGRQPIHGSSQEQAKQMAIEVYQDKTKFKQSLSNQSA</sequence>
<dbReference type="AlphaFoldDB" id="K9ULQ5"/>
<dbReference type="STRING" id="1173020.Cha6605_4190"/>
<feature type="compositionally biased region" description="Basic and acidic residues" evidence="2">
    <location>
        <begin position="478"/>
        <end position="491"/>
    </location>
</feature>
<dbReference type="OrthoDB" id="527512at2"/>
<dbReference type="EMBL" id="CP003600">
    <property type="protein sequence ID" value="AFY95134.1"/>
    <property type="molecule type" value="Genomic_DNA"/>
</dbReference>
<feature type="coiled-coil region" evidence="1">
    <location>
        <begin position="196"/>
        <end position="230"/>
    </location>
</feature>
<dbReference type="eggNOG" id="COG0675">
    <property type="taxonomic scope" value="Bacteria"/>
</dbReference>
<keyword evidence="1" id="KW-0175">Coiled coil</keyword>
<evidence type="ECO:0000256" key="2">
    <source>
        <dbReference type="SAM" id="MobiDB-lite"/>
    </source>
</evidence>
<protein>
    <submittedName>
        <fullName evidence="3">Uncharacterized protein</fullName>
    </submittedName>
</protein>
<dbReference type="NCBIfam" id="NF038191">
    <property type="entry name" value="V_Cas12k"/>
    <property type="match status" value="1"/>
</dbReference>
<name>K9ULQ5_CHAP6</name>
<evidence type="ECO:0000256" key="1">
    <source>
        <dbReference type="SAM" id="Coils"/>
    </source>
</evidence>
<dbReference type="HOGENOM" id="CLU_384464_0_0_3"/>
<proteinExistence type="predicted"/>
<dbReference type="RefSeq" id="WP_015161245.1">
    <property type="nucleotide sequence ID" value="NC_019697.1"/>
</dbReference>
<accession>K9ULQ5</accession>
<evidence type="ECO:0000313" key="3">
    <source>
        <dbReference type="EMBL" id="AFY95134.1"/>
    </source>
</evidence>
<dbReference type="Proteomes" id="UP000010366">
    <property type="component" value="Chromosome"/>
</dbReference>
<keyword evidence="4" id="KW-1185">Reference proteome</keyword>
<organism evidence="3 4">
    <name type="scientific">Chamaesiphon minutus (strain ATCC 27169 / PCC 6605)</name>
    <dbReference type="NCBI Taxonomy" id="1173020"/>
    <lineage>
        <taxon>Bacteria</taxon>
        <taxon>Bacillati</taxon>
        <taxon>Cyanobacteriota</taxon>
        <taxon>Cyanophyceae</taxon>
        <taxon>Gomontiellales</taxon>
        <taxon>Chamaesiphonaceae</taxon>
        <taxon>Chamaesiphon</taxon>
    </lineage>
</organism>
<feature type="compositionally biased region" description="Basic residues" evidence="2">
    <location>
        <begin position="401"/>
        <end position="411"/>
    </location>
</feature>